<proteinExistence type="predicted"/>
<keyword evidence="2" id="KW-1185">Reference proteome</keyword>
<dbReference type="Pfam" id="PF08922">
    <property type="entry name" value="DUF1905"/>
    <property type="match status" value="1"/>
</dbReference>
<organism evidence="1 2">
    <name type="scientific">Pedobacter alpinus</name>
    <dbReference type="NCBI Taxonomy" id="1590643"/>
    <lineage>
        <taxon>Bacteria</taxon>
        <taxon>Pseudomonadati</taxon>
        <taxon>Bacteroidota</taxon>
        <taxon>Sphingobacteriia</taxon>
        <taxon>Sphingobacteriales</taxon>
        <taxon>Sphingobacteriaceae</taxon>
        <taxon>Pedobacter</taxon>
    </lineage>
</organism>
<dbReference type="Gene3D" id="2.40.30.100">
    <property type="entry name" value="AF2212/PG0164-like"/>
    <property type="match status" value="1"/>
</dbReference>
<protein>
    <submittedName>
        <fullName evidence="1">YdeI/OmpD-associated family protein</fullName>
    </submittedName>
</protein>
<dbReference type="InterPro" id="IPR015018">
    <property type="entry name" value="DUF1905"/>
</dbReference>
<dbReference type="SUPFAM" id="SSF141694">
    <property type="entry name" value="AF2212/PG0164-like"/>
    <property type="match status" value="1"/>
</dbReference>
<evidence type="ECO:0000313" key="1">
    <source>
        <dbReference type="EMBL" id="MFD2732352.1"/>
    </source>
</evidence>
<dbReference type="Pfam" id="PF13376">
    <property type="entry name" value="OmdA"/>
    <property type="match status" value="1"/>
</dbReference>
<reference evidence="2" key="1">
    <citation type="journal article" date="2019" name="Int. J. Syst. Evol. Microbiol.">
        <title>The Global Catalogue of Microorganisms (GCM) 10K type strain sequencing project: providing services to taxonomists for standard genome sequencing and annotation.</title>
        <authorList>
            <consortium name="The Broad Institute Genomics Platform"/>
            <consortium name="The Broad Institute Genome Sequencing Center for Infectious Disease"/>
            <person name="Wu L."/>
            <person name="Ma J."/>
        </authorList>
    </citation>
    <scope>NUCLEOTIDE SEQUENCE [LARGE SCALE GENOMIC DNA]</scope>
    <source>
        <strain evidence="2">KCTC 42456</strain>
    </source>
</reference>
<dbReference type="EMBL" id="JBHULV010000041">
    <property type="protein sequence ID" value="MFD2732352.1"/>
    <property type="molecule type" value="Genomic_DNA"/>
</dbReference>
<gene>
    <name evidence="1" type="ORF">ACFSSE_11620</name>
</gene>
<dbReference type="Proteomes" id="UP001597546">
    <property type="component" value="Unassembled WGS sequence"/>
</dbReference>
<comment type="caution">
    <text evidence="1">The sequence shown here is derived from an EMBL/GenBank/DDBJ whole genome shotgun (WGS) entry which is preliminary data.</text>
</comment>
<name>A0ABW5TSX0_9SPHI</name>
<sequence>MMQLNLMIEQFDQKGEKTGWTYLALVADVAHELKPDCKVGFRVKGKIDAVEFSGIALCPMSEGDFILPLKKEIQQKIGKRKGAIVSLTIEEDKDFKYEIPDDLENWLHDVEGTINQFYSMAKSHQNYFIRWINEAKTEVTRVKRLTQTVDAMAKKMDYGEMIRYHKVNK</sequence>
<evidence type="ECO:0000313" key="2">
    <source>
        <dbReference type="Proteomes" id="UP001597546"/>
    </source>
</evidence>
<dbReference type="RefSeq" id="WP_379042540.1">
    <property type="nucleotide sequence ID" value="NZ_JBHSKW010000023.1"/>
</dbReference>
<dbReference type="InterPro" id="IPR037079">
    <property type="entry name" value="AF2212/PG0164-like_sf"/>
</dbReference>
<accession>A0ABW5TSX0</accession>